<evidence type="ECO:0000313" key="9">
    <source>
        <dbReference type="EMBL" id="KAF2237578.1"/>
    </source>
</evidence>
<keyword evidence="6" id="KW-0040">ANK repeat</keyword>
<dbReference type="GO" id="GO:0016020">
    <property type="term" value="C:membrane"/>
    <property type="evidence" value="ECO:0007669"/>
    <property type="project" value="UniProtKB-SubCell"/>
</dbReference>
<evidence type="ECO:0000256" key="2">
    <source>
        <dbReference type="ARBA" id="ARBA00022692"/>
    </source>
</evidence>
<feature type="transmembrane region" description="Helical" evidence="7">
    <location>
        <begin position="948"/>
        <end position="966"/>
    </location>
</feature>
<dbReference type="InterPro" id="IPR002523">
    <property type="entry name" value="MgTranspt_CorA/ZnTranspt_ZntB"/>
</dbReference>
<dbReference type="AlphaFoldDB" id="A0A6A6HIB4"/>
<comment type="subcellular location">
    <subcellularLocation>
        <location evidence="1">Membrane</location>
        <topology evidence="1">Multi-pass membrane protein</topology>
    </subcellularLocation>
</comment>
<dbReference type="Pfam" id="PF12796">
    <property type="entry name" value="Ank_2"/>
    <property type="match status" value="2"/>
</dbReference>
<evidence type="ECO:0000256" key="6">
    <source>
        <dbReference type="PROSITE-ProRule" id="PRU00023"/>
    </source>
</evidence>
<dbReference type="SUPFAM" id="SSF144083">
    <property type="entry name" value="Magnesium transport protein CorA, transmembrane region"/>
    <property type="match status" value="1"/>
</dbReference>
<dbReference type="GO" id="GO:0005179">
    <property type="term" value="F:hormone activity"/>
    <property type="evidence" value="ECO:0007669"/>
    <property type="project" value="InterPro"/>
</dbReference>
<keyword evidence="5 7" id="KW-0472">Membrane</keyword>
<evidence type="ECO:0000256" key="5">
    <source>
        <dbReference type="ARBA" id="ARBA00023136"/>
    </source>
</evidence>
<evidence type="ECO:0000256" key="1">
    <source>
        <dbReference type="ARBA" id="ARBA00004141"/>
    </source>
</evidence>
<sequence length="1038" mass="118250">MTVPSSEDILWVPKKKKGRRTKADRLLHWLSEENPLIRQRHLRSIRATDTGQWFLKSPKLRNWVVNDGQTLFCPGVPGSGKSVVTSMVVDRLFDTFGDQTDIGIAIFYCNYHQDQKQSQLLRSLLKQLGGRLPSLPTILLDLYRDQSTRPSKEKLFDVLRSMSTSLSKVYIVIDALDELPSPTRDAFLSNILVLQSESNVNLFATSRSFSEIVSKFMGVPSLEINGTANDLIRFIDQSQRELLGSEIKESIVKVSYGMKVTSCTVQFSLARLQLQELRPETPFRAGTKLAYYNTTSKFIPECPGDFWETNFGRIQVLPKEQREAAKKVLAWLTFAKRSLKAIELWHAFGVKNGSTRYDETNALDIGEIVAICQGFVAYVGTDDIFTLVHFSARNYLQVNQHKCGLDTNETIATCCINCLSFDAFCTGFCGSDEEFESRLRMFPFCRYAAQHWGDHLDEQILSLFEQEVCSFLMDQARVAFASQTMFASGDGQLQPGYSQKVTRQITGLHLAASFGSTPVIKLLLAKGQKIAAKDSQGRTPLWCATEKDHGEAMKLLSLTDRTTFTTMVTKGEKTLARRLLEEAGPHIRGLRLRTALHIGVLHNDLDIMESALSNGVNIDSKDGDGSTPIQLAFRERKTEAVDFLLNDTADAEVTDITVDDWLQVYGFNDSHVVELSKKKAGHKMVRFLTLPQFRTEVASYSEPRSRLFMFSHCSSWQTSASLDPQRCPQDTLLEFKRSLIQEEQLYRHSMIATIPVQTNTTEEKLFTLGQKEMRIAWTMQALPDSRGKNCWTSQDHFSTLPTSSIPESGAAFFQTLIRYVMRGWLELYQSIEGHLTRCRRDILVANGREPDLIVRLLKDANTWIDLRRLLHNQVEVAQSFRLDYDKYGYEDSAIDDLAETIEEFARTIHSRIDKLDESSSTLVQLEFNLTSIREAQKSTTLNRSIKRLTWINFIFLPLIFISGLFGMNVDVLAMNPPWWWYLVFAVATLGLTLTVWIVFKRYRTLEDKVEIWFTWLVGPRKSQDIERGLLPIEDKKIK</sequence>
<dbReference type="EMBL" id="ML991779">
    <property type="protein sequence ID" value="KAF2237578.1"/>
    <property type="molecule type" value="Genomic_DNA"/>
</dbReference>
<feature type="repeat" description="ANK" evidence="6">
    <location>
        <begin position="591"/>
        <end position="623"/>
    </location>
</feature>
<dbReference type="PANTHER" id="PTHR10039:SF15">
    <property type="entry name" value="NACHT DOMAIN-CONTAINING PROTEIN"/>
    <property type="match status" value="1"/>
</dbReference>
<keyword evidence="4 7" id="KW-1133">Transmembrane helix</keyword>
<dbReference type="GO" id="GO:0005576">
    <property type="term" value="C:extracellular region"/>
    <property type="evidence" value="ECO:0007669"/>
    <property type="project" value="InterPro"/>
</dbReference>
<dbReference type="Gene3D" id="3.40.50.300">
    <property type="entry name" value="P-loop containing nucleotide triphosphate hydrolases"/>
    <property type="match status" value="1"/>
</dbReference>
<feature type="domain" description="Nephrocystin 3-like N-terminal" evidence="8">
    <location>
        <begin position="49"/>
        <end position="207"/>
    </location>
</feature>
<dbReference type="InterPro" id="IPR002110">
    <property type="entry name" value="Ankyrin_rpt"/>
</dbReference>
<evidence type="ECO:0000256" key="3">
    <source>
        <dbReference type="ARBA" id="ARBA00022737"/>
    </source>
</evidence>
<dbReference type="SUPFAM" id="SSF48403">
    <property type="entry name" value="Ankyrin repeat"/>
    <property type="match status" value="1"/>
</dbReference>
<dbReference type="PROSITE" id="PS00261">
    <property type="entry name" value="GLYCO_HORMONE_BETA_1"/>
    <property type="match status" value="1"/>
</dbReference>
<dbReference type="GO" id="GO:0046873">
    <property type="term" value="F:metal ion transmembrane transporter activity"/>
    <property type="evidence" value="ECO:0007669"/>
    <property type="project" value="InterPro"/>
</dbReference>
<keyword evidence="3" id="KW-0677">Repeat</keyword>
<dbReference type="InterPro" id="IPR036770">
    <property type="entry name" value="Ankyrin_rpt-contain_sf"/>
</dbReference>
<proteinExistence type="predicted"/>
<dbReference type="Gene3D" id="1.25.40.20">
    <property type="entry name" value="Ankyrin repeat-containing domain"/>
    <property type="match status" value="2"/>
</dbReference>
<feature type="repeat" description="ANK" evidence="6">
    <location>
        <begin position="624"/>
        <end position="656"/>
    </location>
</feature>
<gene>
    <name evidence="9" type="ORF">EV356DRAFT_529906</name>
</gene>
<evidence type="ECO:0000256" key="7">
    <source>
        <dbReference type="SAM" id="Phobius"/>
    </source>
</evidence>
<dbReference type="InterPro" id="IPR045863">
    <property type="entry name" value="CorA_TM1_TM2"/>
</dbReference>
<protein>
    <recommendedName>
        <fullName evidence="8">Nephrocystin 3-like N-terminal domain-containing protein</fullName>
    </recommendedName>
</protein>
<keyword evidence="10" id="KW-1185">Reference proteome</keyword>
<dbReference type="Pfam" id="PF01544">
    <property type="entry name" value="CorA"/>
    <property type="match status" value="1"/>
</dbReference>
<name>A0A6A6HIB4_VIRVR</name>
<dbReference type="PROSITE" id="PS50297">
    <property type="entry name" value="ANK_REP_REGION"/>
    <property type="match status" value="3"/>
</dbReference>
<reference evidence="9" key="1">
    <citation type="journal article" date="2020" name="Stud. Mycol.">
        <title>101 Dothideomycetes genomes: a test case for predicting lifestyles and emergence of pathogens.</title>
        <authorList>
            <person name="Haridas S."/>
            <person name="Albert R."/>
            <person name="Binder M."/>
            <person name="Bloem J."/>
            <person name="Labutti K."/>
            <person name="Salamov A."/>
            <person name="Andreopoulos B."/>
            <person name="Baker S."/>
            <person name="Barry K."/>
            <person name="Bills G."/>
            <person name="Bluhm B."/>
            <person name="Cannon C."/>
            <person name="Castanera R."/>
            <person name="Culley D."/>
            <person name="Daum C."/>
            <person name="Ezra D."/>
            <person name="Gonzalez J."/>
            <person name="Henrissat B."/>
            <person name="Kuo A."/>
            <person name="Liang C."/>
            <person name="Lipzen A."/>
            <person name="Lutzoni F."/>
            <person name="Magnuson J."/>
            <person name="Mondo S."/>
            <person name="Nolan M."/>
            <person name="Ohm R."/>
            <person name="Pangilinan J."/>
            <person name="Park H.-J."/>
            <person name="Ramirez L."/>
            <person name="Alfaro M."/>
            <person name="Sun H."/>
            <person name="Tritt A."/>
            <person name="Yoshinaga Y."/>
            <person name="Zwiers L.-H."/>
            <person name="Turgeon B."/>
            <person name="Goodwin S."/>
            <person name="Spatafora J."/>
            <person name="Crous P."/>
            <person name="Grigoriev I."/>
        </authorList>
    </citation>
    <scope>NUCLEOTIDE SEQUENCE</scope>
    <source>
        <strain evidence="9">Tuck. ex Michener</strain>
    </source>
</reference>
<dbReference type="InterPro" id="IPR018245">
    <property type="entry name" value="Gonadotropin_bsu_CS"/>
</dbReference>
<dbReference type="Proteomes" id="UP000800092">
    <property type="component" value="Unassembled WGS sequence"/>
</dbReference>
<accession>A0A6A6HIB4</accession>
<dbReference type="Gene3D" id="1.20.58.340">
    <property type="entry name" value="Magnesium transport protein CorA, transmembrane region"/>
    <property type="match status" value="1"/>
</dbReference>
<dbReference type="PROSITE" id="PS50088">
    <property type="entry name" value="ANK_REPEAT"/>
    <property type="match status" value="3"/>
</dbReference>
<dbReference type="InterPro" id="IPR027417">
    <property type="entry name" value="P-loop_NTPase"/>
</dbReference>
<evidence type="ECO:0000256" key="4">
    <source>
        <dbReference type="ARBA" id="ARBA00022989"/>
    </source>
</evidence>
<evidence type="ECO:0000259" key="8">
    <source>
        <dbReference type="Pfam" id="PF24883"/>
    </source>
</evidence>
<organism evidence="9 10">
    <name type="scientific">Viridothelium virens</name>
    <name type="common">Speckled blister lichen</name>
    <name type="synonym">Trypethelium virens</name>
    <dbReference type="NCBI Taxonomy" id="1048519"/>
    <lineage>
        <taxon>Eukaryota</taxon>
        <taxon>Fungi</taxon>
        <taxon>Dikarya</taxon>
        <taxon>Ascomycota</taxon>
        <taxon>Pezizomycotina</taxon>
        <taxon>Dothideomycetes</taxon>
        <taxon>Dothideomycetes incertae sedis</taxon>
        <taxon>Trypetheliales</taxon>
        <taxon>Trypetheliaceae</taxon>
        <taxon>Viridothelium</taxon>
    </lineage>
</organism>
<dbReference type="SMART" id="SM00248">
    <property type="entry name" value="ANK"/>
    <property type="match status" value="4"/>
</dbReference>
<dbReference type="OrthoDB" id="195446at2759"/>
<keyword evidence="2 7" id="KW-0812">Transmembrane</keyword>
<dbReference type="SUPFAM" id="SSF52540">
    <property type="entry name" value="P-loop containing nucleoside triphosphate hydrolases"/>
    <property type="match status" value="1"/>
</dbReference>
<dbReference type="Pfam" id="PF24883">
    <property type="entry name" value="NPHP3_N"/>
    <property type="match status" value="1"/>
</dbReference>
<feature type="repeat" description="ANK" evidence="6">
    <location>
        <begin position="503"/>
        <end position="535"/>
    </location>
</feature>
<dbReference type="PANTHER" id="PTHR10039">
    <property type="entry name" value="AMELOGENIN"/>
    <property type="match status" value="1"/>
</dbReference>
<feature type="transmembrane region" description="Helical" evidence="7">
    <location>
        <begin position="978"/>
        <end position="999"/>
    </location>
</feature>
<dbReference type="InterPro" id="IPR056884">
    <property type="entry name" value="NPHP3-like_N"/>
</dbReference>
<evidence type="ECO:0000313" key="10">
    <source>
        <dbReference type="Proteomes" id="UP000800092"/>
    </source>
</evidence>